<reference evidence="2" key="1">
    <citation type="submission" date="2021-05" db="EMBL/GenBank/DDBJ databases">
        <authorList>
            <person name="Alioto T."/>
            <person name="Alioto T."/>
            <person name="Gomez Garrido J."/>
        </authorList>
    </citation>
    <scope>NUCLEOTIDE SEQUENCE</scope>
</reference>
<evidence type="ECO:0000256" key="1">
    <source>
        <dbReference type="SAM" id="Phobius"/>
    </source>
</evidence>
<sequence>MSHSLSQPICYSSFCFETNLLCPTPSLNLSVIQHSVLKPIFDVPLPLSTYLLFIILFFHQSLFFAYVDQARRAPNSRLGKSKQSAYCLNYVMRAKTDLHTSKKGSLNCSNIRL</sequence>
<dbReference type="EMBL" id="HBUF01503502">
    <property type="protein sequence ID" value="CAG6745619.1"/>
    <property type="molecule type" value="Transcribed_RNA"/>
</dbReference>
<keyword evidence="1" id="KW-1133">Transmembrane helix</keyword>
<keyword evidence="1" id="KW-0472">Membrane</keyword>
<name>A0A8D9EAR5_9HEMI</name>
<keyword evidence="1" id="KW-0812">Transmembrane</keyword>
<protein>
    <submittedName>
        <fullName evidence="2">Uncharacterized protein</fullName>
    </submittedName>
</protein>
<organism evidence="2">
    <name type="scientific">Cacopsylla melanoneura</name>
    <dbReference type="NCBI Taxonomy" id="428564"/>
    <lineage>
        <taxon>Eukaryota</taxon>
        <taxon>Metazoa</taxon>
        <taxon>Ecdysozoa</taxon>
        <taxon>Arthropoda</taxon>
        <taxon>Hexapoda</taxon>
        <taxon>Insecta</taxon>
        <taxon>Pterygota</taxon>
        <taxon>Neoptera</taxon>
        <taxon>Paraneoptera</taxon>
        <taxon>Hemiptera</taxon>
        <taxon>Sternorrhyncha</taxon>
        <taxon>Psylloidea</taxon>
        <taxon>Psyllidae</taxon>
        <taxon>Psyllinae</taxon>
        <taxon>Cacopsylla</taxon>
    </lineage>
</organism>
<evidence type="ECO:0000313" key="2">
    <source>
        <dbReference type="EMBL" id="CAG6745619.1"/>
    </source>
</evidence>
<proteinExistence type="predicted"/>
<dbReference type="AlphaFoldDB" id="A0A8D9EAR5"/>
<feature type="transmembrane region" description="Helical" evidence="1">
    <location>
        <begin position="47"/>
        <end position="67"/>
    </location>
</feature>
<accession>A0A8D9EAR5</accession>